<name>A0A915D363_9BILA</name>
<dbReference type="WBParaSite" id="jg14898">
    <property type="protein sequence ID" value="jg14898"/>
    <property type="gene ID" value="jg14898"/>
</dbReference>
<keyword evidence="1" id="KW-1185">Reference proteome</keyword>
<evidence type="ECO:0000313" key="2">
    <source>
        <dbReference type="WBParaSite" id="jg14898"/>
    </source>
</evidence>
<proteinExistence type="predicted"/>
<dbReference type="Proteomes" id="UP000887574">
    <property type="component" value="Unplaced"/>
</dbReference>
<sequence>MSPISHSQGSSEKRRRRNYIWDMYEKEENSHGEIKWKCSECQVRLSNYPTSVSRRWEFRSQISEEIANSNSRDSRVQSTAFIDVLSIPCMSVNLMLHPLVRELFYEMNPKIEFPSSFNALRNMLTNRLDRVKQALKVYFNKTAHRFSLTCDVWSDKGSNNAYLGVALHYCNEFAVLKRVTVTLV</sequence>
<organism evidence="1 2">
    <name type="scientific">Ditylenchus dipsaci</name>
    <dbReference type="NCBI Taxonomy" id="166011"/>
    <lineage>
        <taxon>Eukaryota</taxon>
        <taxon>Metazoa</taxon>
        <taxon>Ecdysozoa</taxon>
        <taxon>Nematoda</taxon>
        <taxon>Chromadorea</taxon>
        <taxon>Rhabditida</taxon>
        <taxon>Tylenchina</taxon>
        <taxon>Tylenchomorpha</taxon>
        <taxon>Sphaerularioidea</taxon>
        <taxon>Anguinidae</taxon>
        <taxon>Anguininae</taxon>
        <taxon>Ditylenchus</taxon>
    </lineage>
</organism>
<reference evidence="2" key="1">
    <citation type="submission" date="2022-11" db="UniProtKB">
        <authorList>
            <consortium name="WormBaseParasite"/>
        </authorList>
    </citation>
    <scope>IDENTIFICATION</scope>
</reference>
<protein>
    <submittedName>
        <fullName evidence="2">Transposase</fullName>
    </submittedName>
</protein>
<dbReference type="AlphaFoldDB" id="A0A915D363"/>
<accession>A0A915D363</accession>
<evidence type="ECO:0000313" key="1">
    <source>
        <dbReference type="Proteomes" id="UP000887574"/>
    </source>
</evidence>